<dbReference type="InterPro" id="IPR034164">
    <property type="entry name" value="Pepsin-like_dom"/>
</dbReference>
<dbReference type="InterPro" id="IPR001461">
    <property type="entry name" value="Aspartic_peptidase_A1"/>
</dbReference>
<feature type="compositionally biased region" description="Low complexity" evidence="10">
    <location>
        <begin position="122"/>
        <end position="134"/>
    </location>
</feature>
<evidence type="ECO:0000313" key="13">
    <source>
        <dbReference type="Proteomes" id="UP000738359"/>
    </source>
</evidence>
<keyword evidence="4 9" id="KW-0645">Protease</keyword>
<comment type="caution">
    <text evidence="12">The sequence shown here is derived from an EMBL/GenBank/DDBJ whole genome shotgun (WGS) entry which is preliminary data.</text>
</comment>
<dbReference type="AlphaFoldDB" id="A0A9P6M672"/>
<dbReference type="Pfam" id="PF00026">
    <property type="entry name" value="Asp"/>
    <property type="match status" value="1"/>
</dbReference>
<feature type="active site" evidence="8">
    <location>
        <position position="393"/>
    </location>
</feature>
<dbReference type="PANTHER" id="PTHR47966:SF51">
    <property type="entry name" value="BETA-SITE APP-CLEAVING ENZYME, ISOFORM A-RELATED"/>
    <property type="match status" value="1"/>
</dbReference>
<dbReference type="SUPFAM" id="SSF50630">
    <property type="entry name" value="Acid proteases"/>
    <property type="match status" value="1"/>
</dbReference>
<dbReference type="PROSITE" id="PS51767">
    <property type="entry name" value="PEPTIDASE_A1"/>
    <property type="match status" value="1"/>
</dbReference>
<comment type="similarity">
    <text evidence="2 9">Belongs to the peptidase A1 family.</text>
</comment>
<evidence type="ECO:0000256" key="9">
    <source>
        <dbReference type="RuleBase" id="RU000454"/>
    </source>
</evidence>
<evidence type="ECO:0000256" key="6">
    <source>
        <dbReference type="ARBA" id="ARBA00022750"/>
    </source>
</evidence>
<dbReference type="PANTHER" id="PTHR47966">
    <property type="entry name" value="BETA-SITE APP-CLEAVING ENZYME, ISOFORM A-RELATED"/>
    <property type="match status" value="1"/>
</dbReference>
<dbReference type="InterPro" id="IPR033121">
    <property type="entry name" value="PEPTIDASE_A1"/>
</dbReference>
<dbReference type="CDD" id="cd05471">
    <property type="entry name" value="pepsin_like"/>
    <property type="match status" value="1"/>
</dbReference>
<evidence type="ECO:0000256" key="4">
    <source>
        <dbReference type="ARBA" id="ARBA00022670"/>
    </source>
</evidence>
<dbReference type="Gene3D" id="2.40.70.10">
    <property type="entry name" value="Acid Proteases"/>
    <property type="match status" value="2"/>
</dbReference>
<accession>A0A9P6M672</accession>
<evidence type="ECO:0000256" key="10">
    <source>
        <dbReference type="SAM" id="MobiDB-lite"/>
    </source>
</evidence>
<evidence type="ECO:0000256" key="1">
    <source>
        <dbReference type="ARBA" id="ARBA00001130"/>
    </source>
</evidence>
<dbReference type="GO" id="GO:0006508">
    <property type="term" value="P:proteolysis"/>
    <property type="evidence" value="ECO:0007669"/>
    <property type="project" value="UniProtKB-KW"/>
</dbReference>
<protein>
    <recommendedName>
        <fullName evidence="3">rhizopuspepsin</fullName>
        <ecNumber evidence="3">3.4.23.21</ecNumber>
    </recommendedName>
</protein>
<dbReference type="PROSITE" id="PS00141">
    <property type="entry name" value="ASP_PROTEASE"/>
    <property type="match status" value="2"/>
</dbReference>
<keyword evidence="13" id="KW-1185">Reference proteome</keyword>
<feature type="compositionally biased region" description="Polar residues" evidence="10">
    <location>
        <begin position="89"/>
        <end position="100"/>
    </location>
</feature>
<dbReference type="EC" id="3.4.23.21" evidence="3"/>
<evidence type="ECO:0000313" key="12">
    <source>
        <dbReference type="EMBL" id="KAF9967294.1"/>
    </source>
</evidence>
<dbReference type="GO" id="GO:0004190">
    <property type="term" value="F:aspartic-type endopeptidase activity"/>
    <property type="evidence" value="ECO:0007669"/>
    <property type="project" value="UniProtKB-KW"/>
</dbReference>
<feature type="compositionally biased region" description="Pro residues" evidence="10">
    <location>
        <begin position="65"/>
        <end position="81"/>
    </location>
</feature>
<evidence type="ECO:0000256" key="2">
    <source>
        <dbReference type="ARBA" id="ARBA00007447"/>
    </source>
</evidence>
<organism evidence="12 13">
    <name type="scientific">Mortierella alpina</name>
    <name type="common">Oleaginous fungus</name>
    <name type="synonym">Mortierella renispora</name>
    <dbReference type="NCBI Taxonomy" id="64518"/>
    <lineage>
        <taxon>Eukaryota</taxon>
        <taxon>Fungi</taxon>
        <taxon>Fungi incertae sedis</taxon>
        <taxon>Mucoromycota</taxon>
        <taxon>Mortierellomycotina</taxon>
        <taxon>Mortierellomycetes</taxon>
        <taxon>Mortierellales</taxon>
        <taxon>Mortierellaceae</taxon>
        <taxon>Mortierella</taxon>
    </lineage>
</organism>
<comment type="catalytic activity">
    <reaction evidence="1">
        <text>Hydrolysis of proteins with broad specificity similar to that of pepsin A, preferring hydrophobic residues at P1 and P1'. Clots milk and activates trypsinogen. Does not cleave 4-Gln-|-His-5, but does cleave 10-His-|-Leu-11 and 12-Val-|-Glu-13 in B chain of insulin.</text>
        <dbReference type="EC" id="3.4.23.21"/>
    </reaction>
</comment>
<sequence>MILIPIVTPSKLQRIAVQQWPGSSPRGTQERRAHYGSRKEFMSKLQVLSSLQQQQQQQHDASTPAPTPVPSPALAPAPTPTPARRTLVERSSSGNKSTSNDNDHNSRSNLDDDNTPASNKHSSLPSSSFTLSSSPSTLLDADAVSVLDRLELEIQSLRAVHPASTNSQKRSYVGVAPVRGNAFDTQWVAAMLIGSPAQEFSVVFDTGSSELWVSSTSCQACKTRRFNPLRSSTFHQSGQPWSLNYADDSRASGVLGADDITVAGITVKDQTFGMASINTGATAATGVDGIMGLGLESNSNMGNARTPVINMLLQNQIDQAIVSVWLNKASNQDASLSDGGVFIFGGVDPSLYTGSITFVPVTSSKDWQVTVDRIFIGRKELSVSSSASSAIVDTGSSYILFPDYLAVAFHRAIPNAQYDNKLGWLIPCALANSRSVGDLAFMIGGQKFSVPISDIVILRSEYNGYCLSAVDSWQELPGHGGQSGILLGDLFIKNQYVVFDYSKKQVGFAKKVETVPGGIGLNAKGIAGAGLYDLIAASRTRALIMIMAVTGLVSVL</sequence>
<evidence type="ECO:0000256" key="3">
    <source>
        <dbReference type="ARBA" id="ARBA00013205"/>
    </source>
</evidence>
<evidence type="ECO:0000256" key="8">
    <source>
        <dbReference type="PIRSR" id="PIRSR601461-1"/>
    </source>
</evidence>
<dbReference type="InterPro" id="IPR021109">
    <property type="entry name" value="Peptidase_aspartic_dom_sf"/>
</dbReference>
<feature type="domain" description="Peptidase A1" evidence="11">
    <location>
        <begin position="187"/>
        <end position="509"/>
    </location>
</feature>
<dbReference type="FunFam" id="2.40.70.10:FF:000115">
    <property type="entry name" value="Lysosomal aspartic protease"/>
    <property type="match status" value="1"/>
</dbReference>
<name>A0A9P6M672_MORAP</name>
<keyword evidence="7 9" id="KW-0378">Hydrolase</keyword>
<evidence type="ECO:0000256" key="5">
    <source>
        <dbReference type="ARBA" id="ARBA00022729"/>
    </source>
</evidence>
<evidence type="ECO:0000256" key="7">
    <source>
        <dbReference type="ARBA" id="ARBA00022801"/>
    </source>
</evidence>
<dbReference type="InterPro" id="IPR001969">
    <property type="entry name" value="Aspartic_peptidase_AS"/>
</dbReference>
<feature type="active site" evidence="8">
    <location>
        <position position="205"/>
    </location>
</feature>
<dbReference type="OrthoDB" id="2747330at2759"/>
<keyword evidence="5" id="KW-0732">Signal</keyword>
<gene>
    <name evidence="12" type="ORF">BGZ70_010048</name>
</gene>
<dbReference type="Proteomes" id="UP000738359">
    <property type="component" value="Unassembled WGS sequence"/>
</dbReference>
<dbReference type="EMBL" id="JAAAHY010000087">
    <property type="protein sequence ID" value="KAF9967294.1"/>
    <property type="molecule type" value="Genomic_DNA"/>
</dbReference>
<evidence type="ECO:0000259" key="11">
    <source>
        <dbReference type="PROSITE" id="PS51767"/>
    </source>
</evidence>
<keyword evidence="6 9" id="KW-0064">Aspartyl protease</keyword>
<feature type="region of interest" description="Disordered" evidence="10">
    <location>
        <begin position="46"/>
        <end position="134"/>
    </location>
</feature>
<reference evidence="12" key="1">
    <citation type="journal article" date="2020" name="Fungal Divers.">
        <title>Resolving the Mortierellaceae phylogeny through synthesis of multi-gene phylogenetics and phylogenomics.</title>
        <authorList>
            <person name="Vandepol N."/>
            <person name="Liber J."/>
            <person name="Desiro A."/>
            <person name="Na H."/>
            <person name="Kennedy M."/>
            <person name="Barry K."/>
            <person name="Grigoriev I.V."/>
            <person name="Miller A.N."/>
            <person name="O'Donnell K."/>
            <person name="Stajich J.E."/>
            <person name="Bonito G."/>
        </authorList>
    </citation>
    <scope>NUCLEOTIDE SEQUENCE</scope>
    <source>
        <strain evidence="12">CK1249</strain>
    </source>
</reference>
<dbReference type="PRINTS" id="PR00792">
    <property type="entry name" value="PEPSIN"/>
</dbReference>
<feature type="compositionally biased region" description="Low complexity" evidence="10">
    <location>
        <begin position="46"/>
        <end position="64"/>
    </location>
</feature>
<feature type="compositionally biased region" description="Basic and acidic residues" evidence="10">
    <location>
        <begin position="101"/>
        <end position="110"/>
    </location>
</feature>
<proteinExistence type="inferred from homology"/>